<dbReference type="Gene3D" id="3.40.1440.60">
    <property type="entry name" value="PriA, 3(prime) DNA-binding domain"/>
    <property type="match status" value="1"/>
</dbReference>
<dbReference type="SMART" id="SM00487">
    <property type="entry name" value="DEXDc"/>
    <property type="match status" value="1"/>
</dbReference>
<dbReference type="Pfam" id="PF00271">
    <property type="entry name" value="Helicase_C"/>
    <property type="match status" value="1"/>
</dbReference>
<feature type="binding site" evidence="12">
    <location>
        <position position="445"/>
    </location>
    <ligand>
        <name>Zn(2+)</name>
        <dbReference type="ChEBI" id="CHEBI:29105"/>
        <label>1</label>
    </ligand>
</feature>
<dbReference type="InterPro" id="IPR014001">
    <property type="entry name" value="Helicase_ATP-bd"/>
</dbReference>
<comment type="function">
    <text evidence="12">Initiates the restart of stalled replication forks, which reloads the replicative helicase on sites other than the origin of replication. Recognizes and binds to abandoned replication forks and remodels them to uncover a helicase loading site. Promotes assembly of the primosome at these replication forks.</text>
</comment>
<protein>
    <recommendedName>
        <fullName evidence="12">Replication restart protein PriA</fullName>
    </recommendedName>
    <alternativeName>
        <fullName evidence="12">ATP-dependent DNA helicase PriA</fullName>
        <ecNumber evidence="12">5.6.2.4</ecNumber>
    </alternativeName>
    <alternativeName>
        <fullName evidence="12">DNA 3'-5' helicase PriA</fullName>
    </alternativeName>
</protein>
<feature type="binding site" evidence="12">
    <location>
        <position position="485"/>
    </location>
    <ligand>
        <name>Zn(2+)</name>
        <dbReference type="ChEBI" id="CHEBI:29105"/>
        <label>1</label>
    </ligand>
</feature>
<gene>
    <name evidence="12" type="primary">priA</name>
    <name evidence="14" type="ORF">Dace_3018</name>
</gene>
<feature type="domain" description="Helicase ATP-binding" evidence="13">
    <location>
        <begin position="217"/>
        <end position="386"/>
    </location>
</feature>
<dbReference type="InterPro" id="IPR027417">
    <property type="entry name" value="P-loop_NTPase"/>
</dbReference>
<dbReference type="NCBIfam" id="NF004067">
    <property type="entry name" value="PRK05580.1-4"/>
    <property type="match status" value="1"/>
</dbReference>
<comment type="cofactor">
    <cofactor evidence="12">
        <name>Zn(2+)</name>
        <dbReference type="ChEBI" id="CHEBI:29105"/>
    </cofactor>
    <text evidence="12">Binds 2 zinc ions per subunit.</text>
</comment>
<feature type="binding site" evidence="12">
    <location>
        <position position="457"/>
    </location>
    <ligand>
        <name>Zn(2+)</name>
        <dbReference type="ChEBI" id="CHEBI:29105"/>
        <label>2</label>
    </ligand>
</feature>
<keyword evidence="8 12" id="KW-0067">ATP-binding</keyword>
<reference evidence="14" key="1">
    <citation type="submission" date="2006-05" db="EMBL/GenBank/DDBJ databases">
        <title>Annotation of the draft genome assembly of Desulfuromonas acetoxidans DSM 684.</title>
        <authorList>
            <consortium name="US DOE Joint Genome Institute (JGI-ORNL)"/>
            <person name="Larimer F."/>
            <person name="Land M."/>
            <person name="Hauser L."/>
        </authorList>
    </citation>
    <scope>NUCLEOTIDE SEQUENCE [LARGE SCALE GENOMIC DNA]</scope>
    <source>
        <strain evidence="14">DSM 684</strain>
    </source>
</reference>
<dbReference type="Pfam" id="PF18319">
    <property type="entry name" value="Zn_ribbon_PriA"/>
    <property type="match status" value="1"/>
</dbReference>
<evidence type="ECO:0000256" key="4">
    <source>
        <dbReference type="ARBA" id="ARBA00022741"/>
    </source>
</evidence>
<evidence type="ECO:0000256" key="3">
    <source>
        <dbReference type="ARBA" id="ARBA00022723"/>
    </source>
</evidence>
<dbReference type="InterPro" id="IPR011545">
    <property type="entry name" value="DEAD/DEAH_box_helicase_dom"/>
</dbReference>
<dbReference type="CDD" id="cd17929">
    <property type="entry name" value="DEXHc_priA"/>
    <property type="match status" value="1"/>
</dbReference>
<proteinExistence type="inferred from homology"/>
<dbReference type="AlphaFoldDB" id="Q1K4F1"/>
<dbReference type="GO" id="GO:0016887">
    <property type="term" value="F:ATP hydrolysis activity"/>
    <property type="evidence" value="ECO:0007669"/>
    <property type="project" value="RHEA"/>
</dbReference>
<keyword evidence="9 12" id="KW-0238">DNA-binding</keyword>
<evidence type="ECO:0000256" key="10">
    <source>
        <dbReference type="ARBA" id="ARBA00023235"/>
    </source>
</evidence>
<evidence type="ECO:0000313" key="15">
    <source>
        <dbReference type="Proteomes" id="UP000005695"/>
    </source>
</evidence>
<dbReference type="GO" id="GO:0005524">
    <property type="term" value="F:ATP binding"/>
    <property type="evidence" value="ECO:0007669"/>
    <property type="project" value="UniProtKB-UniRule"/>
</dbReference>
<evidence type="ECO:0000256" key="2">
    <source>
        <dbReference type="ARBA" id="ARBA00022705"/>
    </source>
</evidence>
<evidence type="ECO:0000256" key="9">
    <source>
        <dbReference type="ARBA" id="ARBA00023125"/>
    </source>
</evidence>
<dbReference type="GO" id="GO:0006269">
    <property type="term" value="P:DNA replication, synthesis of primer"/>
    <property type="evidence" value="ECO:0007669"/>
    <property type="project" value="UniProtKB-KW"/>
</dbReference>
<feature type="binding site" evidence="12">
    <location>
        <position position="454"/>
    </location>
    <ligand>
        <name>Zn(2+)</name>
        <dbReference type="ChEBI" id="CHEBI:29105"/>
        <label>2</label>
    </ligand>
</feature>
<dbReference type="GO" id="GO:0043138">
    <property type="term" value="F:3'-5' DNA helicase activity"/>
    <property type="evidence" value="ECO:0007669"/>
    <property type="project" value="UniProtKB-EC"/>
</dbReference>
<feature type="binding site" evidence="12">
    <location>
        <position position="475"/>
    </location>
    <ligand>
        <name>Zn(2+)</name>
        <dbReference type="ChEBI" id="CHEBI:29105"/>
        <label>2</label>
    </ligand>
</feature>
<dbReference type="HAMAP" id="MF_00983">
    <property type="entry name" value="PriA"/>
    <property type="match status" value="1"/>
</dbReference>
<comment type="catalytic activity">
    <reaction evidence="12">
        <text>Couples ATP hydrolysis with the unwinding of duplex DNA by translocating in the 3'-5' direction.</text>
        <dbReference type="EC" id="5.6.2.4"/>
    </reaction>
</comment>
<keyword evidence="7 12" id="KW-0862">Zinc</keyword>
<dbReference type="PROSITE" id="PS51192">
    <property type="entry name" value="HELICASE_ATP_BIND_1"/>
    <property type="match status" value="1"/>
</dbReference>
<comment type="catalytic activity">
    <reaction evidence="11 12">
        <text>ATP + H2O = ADP + phosphate + H(+)</text>
        <dbReference type="Rhea" id="RHEA:13065"/>
        <dbReference type="ChEBI" id="CHEBI:15377"/>
        <dbReference type="ChEBI" id="CHEBI:15378"/>
        <dbReference type="ChEBI" id="CHEBI:30616"/>
        <dbReference type="ChEBI" id="CHEBI:43474"/>
        <dbReference type="ChEBI" id="CHEBI:456216"/>
        <dbReference type="EC" id="5.6.2.4"/>
    </reaction>
</comment>
<keyword evidence="10 12" id="KW-0413">Isomerase</keyword>
<keyword evidence="15" id="KW-1185">Reference proteome</keyword>
<organism evidence="14 15">
    <name type="scientific">Desulfuromonas acetoxidans (strain DSM 684 / 11070)</name>
    <dbReference type="NCBI Taxonomy" id="281689"/>
    <lineage>
        <taxon>Bacteria</taxon>
        <taxon>Pseudomonadati</taxon>
        <taxon>Thermodesulfobacteriota</taxon>
        <taxon>Desulfuromonadia</taxon>
        <taxon>Desulfuromonadales</taxon>
        <taxon>Desulfuromonadaceae</taxon>
        <taxon>Desulfuromonas</taxon>
    </lineage>
</organism>
<sequence length="736" mass="81506">METYYAEVAVLAPLPRTLSYRLPDKDGERVAPGIRVKVPLGRRSAVGVVVALKPFAVDDEAVQRERLKAIDAVLDEMPLLPERLLEFIERASRYYVHPLGLALKTALPAGLSSLKGAPKIRQTRVYRATDSSVNLRGTLQQQILSFIVQHQPVDLTQLRDQFTSPYPVLKRLEELGVICCDEQESLRDPFVGCQVTADQPPTLNEAQQSAVHSIAEGLDGGDFKPFLLHGITGSGKTEVYLHSIAAVLAADKQALVLVPEIALTPQLVARFRARFEQQGQRIGVLHSGLSAAERYDMWRAIVRDEVTIVIGARSAVFAPLTRLGMIVVDEEHDDSYKQGEGFRYQGRDMALLRGQMEQVPVVLGSATPSLTSYRRMQQGALSEVSLPTRIGDRTLPEVRLIDMREAEVEHGLSQELIEALQLRLERGEQSLLLLNRRGFSPYLLCRDCGASFRCPNCDITLTWHRQAGALRCHYCDYVEPPQELCPRCGGAAIEPEGMGTERLAAELQERFPEARIARMDRDSTAAKGAQQQLVSRMEAGEVDILVGTQMIAKGHDFGAVTLVGILDADAALNFPDFRAAERSFSLLAQVAGRAGRGDVRGEVLVQTYAPDSPVLECAVTHDYKHFVELELPMRQLLVYPPYGYLVNLVVSGLDRPAVEGCARRLAERLMAAQDVEVLGPAPCPLFRLRNRYRVQILLKASTRAALRHMLNESPQWRSIFPATVSLAIDVDPADMM</sequence>
<dbReference type="InterPro" id="IPR041222">
    <property type="entry name" value="PriA_3primeBD"/>
</dbReference>
<dbReference type="SMART" id="SM00490">
    <property type="entry name" value="HELICc"/>
    <property type="match status" value="1"/>
</dbReference>
<dbReference type="SUPFAM" id="SSF52540">
    <property type="entry name" value="P-loop containing nucleoside triphosphate hydrolases"/>
    <property type="match status" value="2"/>
</dbReference>
<dbReference type="InterPro" id="IPR040498">
    <property type="entry name" value="PriA_CRR"/>
</dbReference>
<evidence type="ECO:0000256" key="6">
    <source>
        <dbReference type="ARBA" id="ARBA00022806"/>
    </source>
</evidence>
<keyword evidence="1 12" id="KW-0639">Primosome</keyword>
<evidence type="ECO:0000256" key="8">
    <source>
        <dbReference type="ARBA" id="ARBA00022840"/>
    </source>
</evidence>
<dbReference type="InterPro" id="IPR042115">
    <property type="entry name" value="PriA_3primeBD_sf"/>
</dbReference>
<feature type="binding site" evidence="12">
    <location>
        <position position="448"/>
    </location>
    <ligand>
        <name>Zn(2+)</name>
        <dbReference type="ChEBI" id="CHEBI:29105"/>
        <label>1</label>
    </ligand>
</feature>
<keyword evidence="5 12" id="KW-0378">Hydrolase</keyword>
<dbReference type="InterPro" id="IPR005259">
    <property type="entry name" value="PriA"/>
</dbReference>
<reference evidence="14" key="2">
    <citation type="submission" date="2006-05" db="EMBL/GenBank/DDBJ databases">
        <title>Sequencing of the draft genome and assembly of Desulfuromonas acetoxidans DSM 684.</title>
        <authorList>
            <consortium name="US DOE Joint Genome Institute (JGI-PGF)"/>
            <person name="Copeland A."/>
            <person name="Lucas S."/>
            <person name="Lapidus A."/>
            <person name="Barry K."/>
            <person name="Detter J.C."/>
            <person name="Glavina del Rio T."/>
            <person name="Hammon N."/>
            <person name="Israni S."/>
            <person name="Dalin E."/>
            <person name="Tice H."/>
            <person name="Bruce D."/>
            <person name="Pitluck S."/>
            <person name="Richardson P."/>
        </authorList>
    </citation>
    <scope>NUCLEOTIDE SEQUENCE [LARGE SCALE GENOMIC DNA]</scope>
    <source>
        <strain evidence="14">DSM 684</strain>
    </source>
</reference>
<dbReference type="PANTHER" id="PTHR30580:SF0">
    <property type="entry name" value="PRIMOSOMAL PROTEIN N"/>
    <property type="match status" value="1"/>
</dbReference>
<dbReference type="NCBIfam" id="TIGR00595">
    <property type="entry name" value="priA"/>
    <property type="match status" value="1"/>
</dbReference>
<keyword evidence="3 12" id="KW-0479">Metal-binding</keyword>
<dbReference type="EC" id="5.6.2.4" evidence="12"/>
<accession>Q1K4F1</accession>
<evidence type="ECO:0000256" key="12">
    <source>
        <dbReference type="HAMAP-Rule" id="MF_00983"/>
    </source>
</evidence>
<dbReference type="Pfam" id="PF00270">
    <property type="entry name" value="DEAD"/>
    <property type="match status" value="1"/>
</dbReference>
<evidence type="ECO:0000256" key="1">
    <source>
        <dbReference type="ARBA" id="ARBA00022515"/>
    </source>
</evidence>
<keyword evidence="6 12" id="KW-0347">Helicase</keyword>
<evidence type="ECO:0000259" key="13">
    <source>
        <dbReference type="PROSITE" id="PS51192"/>
    </source>
</evidence>
<feature type="binding site" evidence="12">
    <location>
        <position position="488"/>
    </location>
    <ligand>
        <name>Zn(2+)</name>
        <dbReference type="ChEBI" id="CHEBI:29105"/>
        <label>1</label>
    </ligand>
</feature>
<dbReference type="FunFam" id="3.40.1440.60:FF:000001">
    <property type="entry name" value="Primosomal protein N"/>
    <property type="match status" value="1"/>
</dbReference>
<dbReference type="FunFam" id="3.40.50.300:FF:000489">
    <property type="entry name" value="Primosome assembly protein PriA"/>
    <property type="match status" value="1"/>
</dbReference>
<name>Q1K4F1_DESA6</name>
<dbReference type="GO" id="GO:1990077">
    <property type="term" value="C:primosome complex"/>
    <property type="evidence" value="ECO:0007669"/>
    <property type="project" value="UniProtKB-UniRule"/>
</dbReference>
<dbReference type="Gene3D" id="3.40.50.300">
    <property type="entry name" value="P-loop containing nucleotide triphosphate hydrolases"/>
    <property type="match status" value="2"/>
</dbReference>
<comment type="similarity">
    <text evidence="12">Belongs to the helicase family. PriA subfamily.</text>
</comment>
<comment type="caution">
    <text evidence="14">The sequence shown here is derived from an EMBL/GenBank/DDBJ whole genome shotgun (WGS) entry which is preliminary data.</text>
</comment>
<dbReference type="Proteomes" id="UP000005695">
    <property type="component" value="Unassembled WGS sequence"/>
</dbReference>
<evidence type="ECO:0000313" key="14">
    <source>
        <dbReference type="EMBL" id="EAT17152.1"/>
    </source>
</evidence>
<dbReference type="InterPro" id="IPR041236">
    <property type="entry name" value="PriA_C"/>
</dbReference>
<dbReference type="GO" id="GO:0008270">
    <property type="term" value="F:zinc ion binding"/>
    <property type="evidence" value="ECO:0007669"/>
    <property type="project" value="UniProtKB-UniRule"/>
</dbReference>
<comment type="subunit">
    <text evidence="12">Component of the replication restart primosome.</text>
</comment>
<dbReference type="GO" id="GO:0006270">
    <property type="term" value="P:DNA replication initiation"/>
    <property type="evidence" value="ECO:0007669"/>
    <property type="project" value="TreeGrafter"/>
</dbReference>
<dbReference type="GO" id="GO:0003677">
    <property type="term" value="F:DNA binding"/>
    <property type="evidence" value="ECO:0007669"/>
    <property type="project" value="UniProtKB-UniRule"/>
</dbReference>
<dbReference type="GO" id="GO:0006302">
    <property type="term" value="P:double-strand break repair"/>
    <property type="evidence" value="ECO:0007669"/>
    <property type="project" value="InterPro"/>
</dbReference>
<dbReference type="OrthoDB" id="9759544at2"/>
<dbReference type="RefSeq" id="WP_005997338.1">
    <property type="nucleotide sequence ID" value="NZ_AAEW02000001.1"/>
</dbReference>
<dbReference type="CDD" id="cd18804">
    <property type="entry name" value="SF2_C_priA"/>
    <property type="match status" value="1"/>
</dbReference>
<dbReference type="PANTHER" id="PTHR30580">
    <property type="entry name" value="PRIMOSOMAL PROTEIN N"/>
    <property type="match status" value="1"/>
</dbReference>
<keyword evidence="4 12" id="KW-0547">Nucleotide-binding</keyword>
<dbReference type="EMBL" id="AAEW02000001">
    <property type="protein sequence ID" value="EAT17152.1"/>
    <property type="molecule type" value="Genomic_DNA"/>
</dbReference>
<dbReference type="Pfam" id="PF17764">
    <property type="entry name" value="PriA_3primeBD"/>
    <property type="match status" value="1"/>
</dbReference>
<evidence type="ECO:0000256" key="5">
    <source>
        <dbReference type="ARBA" id="ARBA00022801"/>
    </source>
</evidence>
<evidence type="ECO:0000256" key="11">
    <source>
        <dbReference type="ARBA" id="ARBA00048988"/>
    </source>
</evidence>
<dbReference type="GO" id="GO:0006310">
    <property type="term" value="P:DNA recombination"/>
    <property type="evidence" value="ECO:0007669"/>
    <property type="project" value="InterPro"/>
</dbReference>
<keyword evidence="2 12" id="KW-0235">DNA replication</keyword>
<dbReference type="InterPro" id="IPR001650">
    <property type="entry name" value="Helicase_C-like"/>
</dbReference>
<evidence type="ECO:0000256" key="7">
    <source>
        <dbReference type="ARBA" id="ARBA00022833"/>
    </source>
</evidence>
<feature type="binding site" evidence="12">
    <location>
        <position position="472"/>
    </location>
    <ligand>
        <name>Zn(2+)</name>
        <dbReference type="ChEBI" id="CHEBI:29105"/>
        <label>2</label>
    </ligand>
</feature>
<dbReference type="Pfam" id="PF18074">
    <property type="entry name" value="PriA_C"/>
    <property type="match status" value="1"/>
</dbReference>